<dbReference type="InterPro" id="IPR009045">
    <property type="entry name" value="Zn_M74/Hedgehog-like"/>
</dbReference>
<evidence type="ECO:0000313" key="2">
    <source>
        <dbReference type="Proteomes" id="UP000249081"/>
    </source>
</evidence>
<name>A0A2W4XXH6_9CYAN</name>
<proteinExistence type="predicted"/>
<organism evidence="1 2">
    <name type="scientific">Shackletoniella antarctica</name>
    <dbReference type="NCBI Taxonomy" id="268115"/>
    <lineage>
        <taxon>Bacteria</taxon>
        <taxon>Bacillati</taxon>
        <taxon>Cyanobacteriota</taxon>
        <taxon>Cyanophyceae</taxon>
        <taxon>Oculatellales</taxon>
        <taxon>Oculatellaceae</taxon>
        <taxon>Shackletoniella</taxon>
    </lineage>
</organism>
<sequence>MPKPALGRYLTLEEFCTCTQTYRKYADQIDPFPKNLDETLPALEALCQYIIDPVIDGFGRDSPSAEADASRTERLRQRFLLTYGFCSVDLKRWLAKKDPVTGKKHGIATPSLDQHMAHEVNRNGRYYCDRLGAACDFHILDLPSDALVDWIVAQGLPFDSLYFYGADRPIHISYGPQHKRDIWGFTSKGTPTRRETEEWQMKIQASTVL</sequence>
<dbReference type="EMBL" id="QBMN01000154">
    <property type="protein sequence ID" value="PZO35958.1"/>
    <property type="molecule type" value="Genomic_DNA"/>
</dbReference>
<gene>
    <name evidence="1" type="ORF">DCF17_17960</name>
</gene>
<reference evidence="2" key="1">
    <citation type="submission" date="2018-04" db="EMBL/GenBank/DDBJ databases">
        <authorList>
            <person name="Cornet L."/>
        </authorList>
    </citation>
    <scope>NUCLEOTIDE SEQUENCE [LARGE SCALE GENOMIC DNA]</scope>
</reference>
<protein>
    <recommendedName>
        <fullName evidence="3">Peptidase M15A C-terminal domain-containing protein</fullName>
    </recommendedName>
</protein>
<evidence type="ECO:0008006" key="3">
    <source>
        <dbReference type="Google" id="ProtNLM"/>
    </source>
</evidence>
<comment type="caution">
    <text evidence="1">The sequence shown here is derived from an EMBL/GenBank/DDBJ whole genome shotgun (WGS) entry which is preliminary data.</text>
</comment>
<dbReference type="AlphaFoldDB" id="A0A2W4XXH6"/>
<accession>A0A2W4XXH6</accession>
<dbReference type="SUPFAM" id="SSF55166">
    <property type="entry name" value="Hedgehog/DD-peptidase"/>
    <property type="match status" value="1"/>
</dbReference>
<evidence type="ECO:0000313" key="1">
    <source>
        <dbReference type="EMBL" id="PZO35958.1"/>
    </source>
</evidence>
<dbReference type="Proteomes" id="UP000249081">
    <property type="component" value="Unassembled WGS sequence"/>
</dbReference>
<reference evidence="1 2" key="2">
    <citation type="submission" date="2018-06" db="EMBL/GenBank/DDBJ databases">
        <title>Metagenomic assembly of (sub)arctic Cyanobacteria and their associated microbiome from non-axenic cultures.</title>
        <authorList>
            <person name="Baurain D."/>
        </authorList>
    </citation>
    <scope>NUCLEOTIDE SEQUENCE [LARGE SCALE GENOMIC DNA]</scope>
    <source>
        <strain evidence="1">ULC041bin1</strain>
    </source>
</reference>